<evidence type="ECO:0000313" key="1">
    <source>
        <dbReference type="EMBL" id="STV35228.1"/>
    </source>
</evidence>
<name>A0A378BBP2_KLEPO</name>
<accession>A0A378BBP2</accession>
<proteinExistence type="predicted"/>
<reference evidence="1 2" key="1">
    <citation type="submission" date="2018-06" db="EMBL/GenBank/DDBJ databases">
        <authorList>
            <consortium name="Pathogen Informatics"/>
            <person name="Doyle S."/>
        </authorList>
    </citation>
    <scope>NUCLEOTIDE SEQUENCE [LARGE SCALE GENOMIC DNA]</scope>
    <source>
        <strain evidence="1 2">NCTC5050</strain>
    </source>
</reference>
<dbReference type="Proteomes" id="UP000255382">
    <property type="component" value="Unassembled WGS sequence"/>
</dbReference>
<dbReference type="EMBL" id="UGLZ01000005">
    <property type="protein sequence ID" value="STV35228.1"/>
    <property type="molecule type" value="Genomic_DNA"/>
</dbReference>
<sequence length="104" mass="11095">MICARETPVIFSAHAGGVGFHFIVAGGAVVIVQTALQAVVSHGQVIHGGDQGGRAVGQLQAFGRQFVQQNVFQIDFVEVLRTFAAEVREADVRDFIMAAQQAQT</sequence>
<evidence type="ECO:0000313" key="2">
    <source>
        <dbReference type="Proteomes" id="UP000255382"/>
    </source>
</evidence>
<keyword evidence="2" id="KW-1185">Reference proteome</keyword>
<protein>
    <submittedName>
        <fullName evidence="1">Uncharacterized protein</fullName>
    </submittedName>
</protein>
<gene>
    <name evidence="1" type="ORF">NCTC5050_04771</name>
</gene>
<organism evidence="1 2">
    <name type="scientific">Klebsiella pneumoniae subsp. ozaenae</name>
    <dbReference type="NCBI Taxonomy" id="574"/>
    <lineage>
        <taxon>Bacteria</taxon>
        <taxon>Pseudomonadati</taxon>
        <taxon>Pseudomonadota</taxon>
        <taxon>Gammaproteobacteria</taxon>
        <taxon>Enterobacterales</taxon>
        <taxon>Enterobacteriaceae</taxon>
        <taxon>Klebsiella/Raoultella group</taxon>
        <taxon>Klebsiella</taxon>
        <taxon>Klebsiella pneumoniae complex</taxon>
    </lineage>
</organism>
<dbReference type="AlphaFoldDB" id="A0A378BBP2"/>